<feature type="region of interest" description="Disordered" evidence="1">
    <location>
        <begin position="83"/>
        <end position="110"/>
    </location>
</feature>
<feature type="chain" id="PRO_5038493881" description="Benzoate transporter" evidence="2">
    <location>
        <begin position="23"/>
        <end position="634"/>
    </location>
</feature>
<dbReference type="InterPro" id="IPR019198">
    <property type="entry name" value="Beta_propeller_containing"/>
</dbReference>
<evidence type="ECO:0000313" key="3">
    <source>
        <dbReference type="EMBL" id="RRR96060.1"/>
    </source>
</evidence>
<evidence type="ECO:0000256" key="2">
    <source>
        <dbReference type="SAM" id="SignalP"/>
    </source>
</evidence>
<evidence type="ECO:0008006" key="5">
    <source>
        <dbReference type="Google" id="ProtNLM"/>
    </source>
</evidence>
<proteinExistence type="predicted"/>
<dbReference type="AlphaFoldDB" id="A0A426US30"/>
<keyword evidence="2" id="KW-0732">Signal</keyword>
<keyword evidence="4" id="KW-1185">Reference proteome</keyword>
<evidence type="ECO:0000256" key="1">
    <source>
        <dbReference type="SAM" id="MobiDB-lite"/>
    </source>
</evidence>
<sequence>MNAKLLIALAGAAALAAAGCTAQDDPVVDTVPWVPASAQLASYGGCDEALAGIQEAALAMMSQWQEDGYFTAYAEDGAAREEGDVAAADDSGAGATSGQSADSHSQTNNQVAGVDEPDLVKTDGVFVYSVVWNVLRVVDTRSGEVTAELAFDEASWGHELFLGDGGLFVMYTQDLQNDEDAYYSEFRIDRLDPATLGVLDTFAMEGSMVDARMTGGELRLAVSSQPRIEPVQEVLYDPESDAADLEAALAETELEDWIPSFSVNGEAGEVDCGDIAHPDRFGGSAVTVFALPAAGGWEGVAPHTVMADGETVHGTADSLYLAHYDYGWTEDEPRAETEIYRFRFDGGEPRLAGDAAVPGSLLNQYSLSEYDGHLRVATTENTQVGGWWGGCGPAADCFGGFAPGDDDEPSKSTVTVFAVGEDALTETGSVTDLGVTEQIYAVRFLGPTAYVVTFRQTDPLYTVDLSDPAAPVVTGELKITGYSGYLHPVGGDRLLGVGQEATEEGVTTGLQVSLFDTAADEAAVLDQYHRPWSNSAVEWDPHAFLYWQDAGLAVMPVTEHGEQYTEYRTGVLVLAVGTDSLEEAAWIEQEVAEPYSEGVVRALVIDGQLWTLSSTGLQANELGGGYEQTAWIGF</sequence>
<protein>
    <recommendedName>
        <fullName evidence="5">Benzoate transporter</fullName>
    </recommendedName>
</protein>
<evidence type="ECO:0000313" key="4">
    <source>
        <dbReference type="Proteomes" id="UP000277256"/>
    </source>
</evidence>
<reference evidence="3 4" key="1">
    <citation type="submission" date="2018-12" db="EMBL/GenBank/DDBJ databases">
        <title>Glycomyces sp. YIM 121974 draft genome.</title>
        <authorList>
            <person name="Li Q."/>
        </authorList>
    </citation>
    <scope>NUCLEOTIDE SEQUENCE [LARGE SCALE GENOMIC DNA]</scope>
    <source>
        <strain evidence="3 4">YIM 121974</strain>
    </source>
</reference>
<name>A0A426US30_9ACTN</name>
<feature type="compositionally biased region" description="Low complexity" evidence="1">
    <location>
        <begin position="85"/>
        <end position="103"/>
    </location>
</feature>
<dbReference type="EMBL" id="RSEB01000008">
    <property type="protein sequence ID" value="RRR96060.1"/>
    <property type="molecule type" value="Genomic_DNA"/>
</dbReference>
<dbReference type="RefSeq" id="WP_125249987.1">
    <property type="nucleotide sequence ID" value="NZ_RSEB01000008.1"/>
</dbReference>
<dbReference type="PROSITE" id="PS51257">
    <property type="entry name" value="PROKAR_LIPOPROTEIN"/>
    <property type="match status" value="1"/>
</dbReference>
<dbReference type="OrthoDB" id="9778998at2"/>
<organism evidence="3 4">
    <name type="scientific">Glycomyces terrestris</name>
    <dbReference type="NCBI Taxonomy" id="2493553"/>
    <lineage>
        <taxon>Bacteria</taxon>
        <taxon>Bacillati</taxon>
        <taxon>Actinomycetota</taxon>
        <taxon>Actinomycetes</taxon>
        <taxon>Glycomycetales</taxon>
        <taxon>Glycomycetaceae</taxon>
        <taxon>Glycomyces</taxon>
    </lineage>
</organism>
<accession>A0A426US30</accession>
<feature type="signal peptide" evidence="2">
    <location>
        <begin position="1"/>
        <end position="22"/>
    </location>
</feature>
<dbReference type="Proteomes" id="UP000277256">
    <property type="component" value="Unassembled WGS sequence"/>
</dbReference>
<gene>
    <name evidence="3" type="ORF">EIW28_22615</name>
</gene>
<comment type="caution">
    <text evidence="3">The sequence shown here is derived from an EMBL/GenBank/DDBJ whole genome shotgun (WGS) entry which is preliminary data.</text>
</comment>
<dbReference type="Pfam" id="PF09826">
    <property type="entry name" value="Beta_propel"/>
    <property type="match status" value="1"/>
</dbReference>